<dbReference type="AlphaFoldDB" id="A0A1Y2C4C8"/>
<evidence type="ECO:0000313" key="4">
    <source>
        <dbReference type="Proteomes" id="UP000193642"/>
    </source>
</evidence>
<accession>A0A1Y2C4C8</accession>
<evidence type="ECO:0000256" key="1">
    <source>
        <dbReference type="ARBA" id="ARBA00022737"/>
    </source>
</evidence>
<dbReference type="OrthoDB" id="2096069at2759"/>
<proteinExistence type="predicted"/>
<name>A0A1Y2C4C8_9FUNG</name>
<dbReference type="Pfam" id="PF12796">
    <property type="entry name" value="Ank_2"/>
    <property type="match status" value="1"/>
</dbReference>
<keyword evidence="2" id="KW-0040">ANK repeat</keyword>
<dbReference type="PANTHER" id="PTHR24198:SF165">
    <property type="entry name" value="ANKYRIN REPEAT-CONTAINING PROTEIN-RELATED"/>
    <property type="match status" value="1"/>
</dbReference>
<comment type="caution">
    <text evidence="3">The sequence shown here is derived from an EMBL/GenBank/DDBJ whole genome shotgun (WGS) entry which is preliminary data.</text>
</comment>
<dbReference type="Gene3D" id="1.25.40.20">
    <property type="entry name" value="Ankyrin repeat-containing domain"/>
    <property type="match status" value="2"/>
</dbReference>
<dbReference type="InterPro" id="IPR036770">
    <property type="entry name" value="Ankyrin_rpt-contain_sf"/>
</dbReference>
<dbReference type="Proteomes" id="UP000193642">
    <property type="component" value="Unassembled WGS sequence"/>
</dbReference>
<reference evidence="3 4" key="1">
    <citation type="submission" date="2016-07" db="EMBL/GenBank/DDBJ databases">
        <title>Pervasive Adenine N6-methylation of Active Genes in Fungi.</title>
        <authorList>
            <consortium name="DOE Joint Genome Institute"/>
            <person name="Mondo S.J."/>
            <person name="Dannebaum R.O."/>
            <person name="Kuo R.C."/>
            <person name="Labutti K."/>
            <person name="Haridas S."/>
            <person name="Kuo A."/>
            <person name="Salamov A."/>
            <person name="Ahrendt S.R."/>
            <person name="Lipzen A."/>
            <person name="Sullivan W."/>
            <person name="Andreopoulos W.B."/>
            <person name="Clum A."/>
            <person name="Lindquist E."/>
            <person name="Daum C."/>
            <person name="Ramamoorthy G.K."/>
            <person name="Gryganskyi A."/>
            <person name="Culley D."/>
            <person name="Magnuson J.K."/>
            <person name="James T.Y."/>
            <person name="O'Malley M.A."/>
            <person name="Stajich J.E."/>
            <person name="Spatafora J.W."/>
            <person name="Visel A."/>
            <person name="Grigoriev I.V."/>
        </authorList>
    </citation>
    <scope>NUCLEOTIDE SEQUENCE [LARGE SCALE GENOMIC DNA]</scope>
    <source>
        <strain evidence="3 4">JEL800</strain>
    </source>
</reference>
<dbReference type="STRING" id="329046.A0A1Y2C4C8"/>
<dbReference type="InterPro" id="IPR002110">
    <property type="entry name" value="Ankyrin_rpt"/>
</dbReference>
<evidence type="ECO:0000256" key="2">
    <source>
        <dbReference type="ARBA" id="ARBA00023043"/>
    </source>
</evidence>
<keyword evidence="1" id="KW-0677">Repeat</keyword>
<gene>
    <name evidence="3" type="ORF">BCR33DRAFT_718556</name>
</gene>
<evidence type="ECO:0000313" key="3">
    <source>
        <dbReference type="EMBL" id="ORY41892.1"/>
    </source>
</evidence>
<dbReference type="EMBL" id="MCGO01000030">
    <property type="protein sequence ID" value="ORY41892.1"/>
    <property type="molecule type" value="Genomic_DNA"/>
</dbReference>
<organism evidence="3 4">
    <name type="scientific">Rhizoclosmatium globosum</name>
    <dbReference type="NCBI Taxonomy" id="329046"/>
    <lineage>
        <taxon>Eukaryota</taxon>
        <taxon>Fungi</taxon>
        <taxon>Fungi incertae sedis</taxon>
        <taxon>Chytridiomycota</taxon>
        <taxon>Chytridiomycota incertae sedis</taxon>
        <taxon>Chytridiomycetes</taxon>
        <taxon>Chytridiales</taxon>
        <taxon>Chytriomycetaceae</taxon>
        <taxon>Rhizoclosmatium</taxon>
    </lineage>
</organism>
<dbReference type="SMART" id="SM00248">
    <property type="entry name" value="ANK"/>
    <property type="match status" value="6"/>
</dbReference>
<keyword evidence="4" id="KW-1185">Reference proteome</keyword>
<dbReference type="SUPFAM" id="SSF48403">
    <property type="entry name" value="Ankyrin repeat"/>
    <property type="match status" value="1"/>
</dbReference>
<protein>
    <submittedName>
        <fullName evidence="3">Ankyrin</fullName>
    </submittedName>
</protein>
<sequence length="360" mass="40216">MAVSGHDNLWTFLDQYNIKNQEFLNFPFNYITAIYAEVCQANDWAGIKGWIGSNMDRNLMWYRRWIMPPSLALRVITTMLSFPWVSPTSQKGRLFRWSCRSGYFDVVQLLLQDPRVNPMDDDNYAIQCASESGEIRIVEKLLNIPAVDPSANRGYAIKLSSRHGHTEVVQKLLADPRVDPSVNMDEALRNSAANGHAGVVRLLLADSRVNPGIINNLPIKDAAKAGHHEVVNLLANDPRCDPQAGPRTPLYLASSVGHANVVRVLLGNERVVAPQQDNNEALRKAVQGSHQECVKLLVEDRRIRESLEPDIARTLVSENEQERLTAFAAFQRPVETNLLVDVGHHAADEDDAATTIRKGT</sequence>
<dbReference type="PANTHER" id="PTHR24198">
    <property type="entry name" value="ANKYRIN REPEAT AND PROTEIN KINASE DOMAIN-CONTAINING PROTEIN"/>
    <property type="match status" value="1"/>
</dbReference>